<feature type="compositionally biased region" description="Polar residues" evidence="7">
    <location>
        <begin position="118"/>
        <end position="133"/>
    </location>
</feature>
<dbReference type="PANTHER" id="PTHR18359:SF0">
    <property type="entry name" value="U3 SMALL NUCLEOLAR RNA-ASSOCIATED PROTEIN 18 HOMOLOG"/>
    <property type="match status" value="1"/>
</dbReference>
<protein>
    <submittedName>
        <fullName evidence="8">U3 small nucleolar RNA-associated protein 18-like</fullName>
    </submittedName>
</protein>
<evidence type="ECO:0000256" key="1">
    <source>
        <dbReference type="ARBA" id="ARBA00004604"/>
    </source>
</evidence>
<feature type="region of interest" description="Disordered" evidence="7">
    <location>
        <begin position="1"/>
        <end position="144"/>
    </location>
</feature>
<evidence type="ECO:0000256" key="6">
    <source>
        <dbReference type="ARBA" id="ARBA00025767"/>
    </source>
</evidence>
<evidence type="ECO:0000256" key="7">
    <source>
        <dbReference type="SAM" id="MobiDB-lite"/>
    </source>
</evidence>
<feature type="compositionally biased region" description="Basic and acidic residues" evidence="7">
    <location>
        <begin position="107"/>
        <end position="116"/>
    </location>
</feature>
<evidence type="ECO:0000256" key="4">
    <source>
        <dbReference type="ARBA" id="ARBA00022737"/>
    </source>
</evidence>
<evidence type="ECO:0000313" key="9">
    <source>
        <dbReference type="Proteomes" id="UP000324585"/>
    </source>
</evidence>
<keyword evidence="9" id="KW-1185">Reference proteome</keyword>
<keyword evidence="4" id="KW-0677">Repeat</keyword>
<dbReference type="InterPro" id="IPR036322">
    <property type="entry name" value="WD40_repeat_dom_sf"/>
</dbReference>
<dbReference type="AlphaFoldDB" id="A0A5J4Z7S9"/>
<dbReference type="OrthoDB" id="1935146at2759"/>
<sequence>MDAAQNEQDERIVFGHEYSSISRAHGGKTRRKSRRPEHDEVEAQLQRKTAASQTRRRRLVLGGDVDDEGEQGDNDGGRIVVTETPDNDHDSDILEILLTSEEEGEDQTLKDHRGGSESEGSSQNAAEIHQTSRGPRLPDELDWDAYGSFPESSAIFEKDGRLGEKSTAHMFLKKPQSFSDPADAANQVNLVETSRNRKLRKSVGETSISESLYESRLRDQFQKLQRSGGGWAKRARTIEDKSSLDMLGRTTKRLVNRSTVLPSKEISIRRVKDLNVNAPCKGVVQSTKFHRSGHLALCASLDKAVRIFRVDGSENPKFQAVCLQDMPVRVADFTLEDHSQIVAAGRRSFFYKIDVETAHASKIQSLRDHQEKSLERAAFSPNGRAIAFCGIDGRITLLCTRTLRPFGVLKMNARASCAAFGGRDDGTLLSYGGDGFVYLWDLRMQSRCIEKHVDVGSTGDGLVVAASPTLKEQRVGASSSSHFLYATGQGSGVVNVYDSHSLVGSSGTKQPVKQVMNLTTPVDTLRFAQSGEFLVLASREEKNAMRILHTGCLSVFGNWPTVKTNLRRVNCVDTSRDSSYLSVGNDSGAAMLFQVDHYAGLRAYR</sequence>
<evidence type="ECO:0000256" key="3">
    <source>
        <dbReference type="ARBA" id="ARBA00022574"/>
    </source>
</evidence>
<comment type="caution">
    <text evidence="8">The sequence shown here is derived from an EMBL/GenBank/DDBJ whole genome shotgun (WGS) entry which is preliminary data.</text>
</comment>
<comment type="similarity">
    <text evidence="6">Belongs to the WD repeat UTP18 family.</text>
</comment>
<dbReference type="OMA" id="DLNRATY"/>
<evidence type="ECO:0000313" key="8">
    <source>
        <dbReference type="EMBL" id="KAA8499102.1"/>
    </source>
</evidence>
<keyword evidence="2" id="KW-0698">rRNA processing</keyword>
<evidence type="ECO:0000256" key="5">
    <source>
        <dbReference type="ARBA" id="ARBA00023242"/>
    </source>
</evidence>
<accession>A0A5J4Z7S9</accession>
<dbReference type="InterPro" id="IPR001680">
    <property type="entry name" value="WD40_rpt"/>
</dbReference>
<dbReference type="SMART" id="SM00320">
    <property type="entry name" value="WD40"/>
    <property type="match status" value="4"/>
</dbReference>
<dbReference type="Proteomes" id="UP000324585">
    <property type="component" value="Unassembled WGS sequence"/>
</dbReference>
<dbReference type="Gene3D" id="2.130.10.10">
    <property type="entry name" value="YVTN repeat-like/Quinoprotein amine dehydrogenase"/>
    <property type="match status" value="1"/>
</dbReference>
<dbReference type="GO" id="GO:0032040">
    <property type="term" value="C:small-subunit processome"/>
    <property type="evidence" value="ECO:0007669"/>
    <property type="project" value="TreeGrafter"/>
</dbReference>
<keyword evidence="5" id="KW-0539">Nucleus</keyword>
<comment type="subcellular location">
    <subcellularLocation>
        <location evidence="1">Nucleus</location>
        <location evidence="1">Nucleolus</location>
    </subcellularLocation>
</comment>
<dbReference type="SUPFAM" id="SSF50978">
    <property type="entry name" value="WD40 repeat-like"/>
    <property type="match status" value="1"/>
</dbReference>
<gene>
    <name evidence="8" type="ORF">FVE85_6687</name>
</gene>
<dbReference type="InterPro" id="IPR015943">
    <property type="entry name" value="WD40/YVTN_repeat-like_dom_sf"/>
</dbReference>
<feature type="compositionally biased region" description="Acidic residues" evidence="7">
    <location>
        <begin position="64"/>
        <end position="73"/>
    </location>
</feature>
<dbReference type="GO" id="GO:0034388">
    <property type="term" value="C:Pwp2p-containing subcomplex of 90S preribosome"/>
    <property type="evidence" value="ECO:0007669"/>
    <property type="project" value="TreeGrafter"/>
</dbReference>
<reference evidence="9" key="1">
    <citation type="journal article" date="2019" name="Nat. Commun.">
        <title>Expansion of phycobilisome linker gene families in mesophilic red algae.</title>
        <authorList>
            <person name="Lee J."/>
            <person name="Kim D."/>
            <person name="Bhattacharya D."/>
            <person name="Yoon H.S."/>
        </authorList>
    </citation>
    <scope>NUCLEOTIDE SEQUENCE [LARGE SCALE GENOMIC DNA]</scope>
    <source>
        <strain evidence="9">CCMP 1328</strain>
    </source>
</reference>
<keyword evidence="3" id="KW-0853">WD repeat</keyword>
<dbReference type="GO" id="GO:0006364">
    <property type="term" value="P:rRNA processing"/>
    <property type="evidence" value="ECO:0007669"/>
    <property type="project" value="UniProtKB-KW"/>
</dbReference>
<proteinExistence type="inferred from homology"/>
<dbReference type="EMBL" id="VRMN01000001">
    <property type="protein sequence ID" value="KAA8499102.1"/>
    <property type="molecule type" value="Genomic_DNA"/>
</dbReference>
<dbReference type="PANTHER" id="PTHR18359">
    <property type="entry name" value="WD-REPEAT PROTEIN-RELATED"/>
    <property type="match status" value="1"/>
</dbReference>
<dbReference type="InterPro" id="IPR045161">
    <property type="entry name" value="Utp18"/>
</dbReference>
<evidence type="ECO:0000256" key="2">
    <source>
        <dbReference type="ARBA" id="ARBA00022552"/>
    </source>
</evidence>
<organism evidence="8 9">
    <name type="scientific">Porphyridium purpureum</name>
    <name type="common">Red alga</name>
    <name type="synonym">Porphyridium cruentum</name>
    <dbReference type="NCBI Taxonomy" id="35688"/>
    <lineage>
        <taxon>Eukaryota</taxon>
        <taxon>Rhodophyta</taxon>
        <taxon>Bangiophyceae</taxon>
        <taxon>Porphyridiales</taxon>
        <taxon>Porphyridiaceae</taxon>
        <taxon>Porphyridium</taxon>
    </lineage>
</organism>
<feature type="compositionally biased region" description="Basic residues" evidence="7">
    <location>
        <begin position="25"/>
        <end position="35"/>
    </location>
</feature>
<name>A0A5J4Z7S9_PORPP</name>